<dbReference type="PROSITE" id="PS51257">
    <property type="entry name" value="PROKAR_LIPOPROTEIN"/>
    <property type="match status" value="1"/>
</dbReference>
<organism evidence="2 3">
    <name type="scientific">Prevotella denticola CRIS 18C-A</name>
    <dbReference type="NCBI Taxonomy" id="944557"/>
    <lineage>
        <taxon>Bacteria</taxon>
        <taxon>Pseudomonadati</taxon>
        <taxon>Bacteroidota</taxon>
        <taxon>Bacteroidia</taxon>
        <taxon>Bacteroidales</taxon>
        <taxon>Prevotellaceae</taxon>
        <taxon>Prevotella</taxon>
    </lineage>
</organism>
<keyword evidence="3" id="KW-1185">Reference proteome</keyword>
<evidence type="ECO:0000313" key="2">
    <source>
        <dbReference type="EMBL" id="EGC86384.1"/>
    </source>
</evidence>
<dbReference type="EMBL" id="AEXO01000066">
    <property type="protein sequence ID" value="EGC86384.1"/>
    <property type="molecule type" value="Genomic_DNA"/>
</dbReference>
<feature type="chain" id="PRO_5003249665" evidence="1">
    <location>
        <begin position="34"/>
        <end position="541"/>
    </location>
</feature>
<gene>
    <name evidence="2" type="ORF">HMPREF9303_0458</name>
</gene>
<reference evidence="2 3" key="1">
    <citation type="submission" date="2011-02" db="EMBL/GenBank/DDBJ databases">
        <authorList>
            <person name="Durkin A.S."/>
            <person name="Madupu R."/>
            <person name="Torralba M."/>
            <person name="Gillis M."/>
            <person name="Methe B."/>
            <person name="Sutton G."/>
            <person name="Nelson K.E."/>
        </authorList>
    </citation>
    <scope>NUCLEOTIDE SEQUENCE [LARGE SCALE GENOMIC DNA]</scope>
    <source>
        <strain evidence="2 3">CRIS 18C-A</strain>
    </source>
</reference>
<comment type="caution">
    <text evidence="2">The sequence shown here is derived from an EMBL/GenBank/DDBJ whole genome shotgun (WGS) entry which is preliminary data.</text>
</comment>
<dbReference type="Proteomes" id="UP000003155">
    <property type="component" value="Unassembled WGS sequence"/>
</dbReference>
<dbReference type="RefSeq" id="WP_004353303.1">
    <property type="nucleotide sequence ID" value="NZ_AEXO01000066.1"/>
</dbReference>
<protein>
    <submittedName>
        <fullName evidence="2">Putative lipoprotein</fullName>
    </submittedName>
</protein>
<evidence type="ECO:0000256" key="1">
    <source>
        <dbReference type="SAM" id="SignalP"/>
    </source>
</evidence>
<accession>F0H738</accession>
<sequence>MNKTMNKTKMQTFSVCKLTVTALFGLAVTLVSCSNEEIVQNQKTAIENGKDLTTFETGEPESSNAKTRTSLDYASGAFYWEAGDKIYVKDDDGTWQVSSNAPTEKTASFKFKVPGRFTGSNTYKVYYPGKNGNQDRVSIPAAQTQTAPDNTEHIGSSGDCGIATATKEGGLFKFKLDHKPAILVFQPYTSNTILQGCYLTKVEVTSDNNLTGTYTLDPATGTLTGTGSGSRIVLTTKNPAAGSANANGFPLTNTSASVATNGAYMVIAPGTHTLRVRYWIKDPVTNNEGTITKIMPSFTYAANAYYDMTANLTIHDYAGDKYYMWDAQRQYWYGHEWNKTGYLSSTDQPTVNEGDGGAYPLNKYLDPDRWCNDSYPGRSIRNDAVQPHFTSLPNVNELVWYCMKGDPHWDYELWTSMGHLHGGGIWLKKKSEIPGFTPNNDPDGIDWRAEPIKAFPGFHKIGTTLPIPAADADKYFFLPALGEYERGLLNYIGMEGLYWSSSSCIQADNEAYMLEFDNYGYNRVRVLVPERTFGFRAQEFE</sequence>
<keyword evidence="2" id="KW-0449">Lipoprotein</keyword>
<keyword evidence="1" id="KW-0732">Signal</keyword>
<dbReference type="AlphaFoldDB" id="F0H738"/>
<proteinExistence type="predicted"/>
<name>F0H738_9BACT</name>
<feature type="signal peptide" evidence="1">
    <location>
        <begin position="1"/>
        <end position="33"/>
    </location>
</feature>
<evidence type="ECO:0000313" key="3">
    <source>
        <dbReference type="Proteomes" id="UP000003155"/>
    </source>
</evidence>